<dbReference type="GO" id="GO:0016020">
    <property type="term" value="C:membrane"/>
    <property type="evidence" value="ECO:0007669"/>
    <property type="project" value="UniProtKB-SubCell"/>
</dbReference>
<dbReference type="PROSITE" id="PS51257">
    <property type="entry name" value="PROKAR_LIPOPROTEIN"/>
    <property type="match status" value="1"/>
</dbReference>
<sequence>MSQDLKRTLSLTDAVSIVAGSMIGCGIFIVSADIARQVNSGLLLIVIWMIAGFITLCGGLSLCELAANITEEGGQYVYLKKIFSEKIAFLYGWTLFLVIQTGTIAAVCVAFAKFFGLIVPFISSSNILFNLGCIHFSTQQLFAVLTVIFLSYLNSRGIKYGVVTQNIFTVTKVISMAAIVIIGLLFGFNAHILQANMHMSFNFSFQTINIMAVAIVGALFASITWNNITFIAGEVKHPQRNIPKALVYGVALVVSLYLLMNMIYLGVLPLSEIQTAPQDIVAARTISEIFGTIGKDIIAVIIMISAFGCANGMILTGSRVYYKMAKDRAFFRPLALINRKTKVPVNSLWAQCIWICILILWGNYSELLDFVIYASLLFYILVTAGIFVYRKKFPHANKKFRINSFFPITFLVLASYIVICLSVYKPLYTIPGLLITLAGIPVFHIWQRAKTN</sequence>
<evidence type="ECO:0000313" key="6">
    <source>
        <dbReference type="EMBL" id="HIU93374.1"/>
    </source>
</evidence>
<reference evidence="6" key="1">
    <citation type="submission" date="2020-10" db="EMBL/GenBank/DDBJ databases">
        <authorList>
            <person name="Gilroy R."/>
        </authorList>
    </citation>
    <scope>NUCLEOTIDE SEQUENCE</scope>
    <source>
        <strain evidence="6">CHK154-7741</strain>
    </source>
</reference>
<dbReference type="Pfam" id="PF13520">
    <property type="entry name" value="AA_permease_2"/>
    <property type="match status" value="1"/>
</dbReference>
<feature type="transmembrane region" description="Helical" evidence="5">
    <location>
        <begin position="12"/>
        <end position="30"/>
    </location>
</feature>
<comment type="subcellular location">
    <subcellularLocation>
        <location evidence="1">Membrane</location>
        <topology evidence="1">Multi-pass membrane protein</topology>
    </subcellularLocation>
</comment>
<feature type="transmembrane region" description="Helical" evidence="5">
    <location>
        <begin position="297"/>
        <end position="322"/>
    </location>
</feature>
<protein>
    <submittedName>
        <fullName evidence="6">Amino acid permease</fullName>
    </submittedName>
</protein>
<feature type="transmembrane region" description="Helical" evidence="5">
    <location>
        <begin position="430"/>
        <end position="446"/>
    </location>
</feature>
<comment type="caution">
    <text evidence="6">The sequence shown here is derived from an EMBL/GenBank/DDBJ whole genome shotgun (WGS) entry which is preliminary data.</text>
</comment>
<dbReference type="EMBL" id="DVOD01000070">
    <property type="protein sequence ID" value="HIU93374.1"/>
    <property type="molecule type" value="Genomic_DNA"/>
</dbReference>
<dbReference type="PANTHER" id="PTHR11785:SF512">
    <property type="entry name" value="SOBREMESA, ISOFORM B"/>
    <property type="match status" value="1"/>
</dbReference>
<feature type="transmembrane region" description="Helical" evidence="5">
    <location>
        <begin position="173"/>
        <end position="193"/>
    </location>
</feature>
<accession>A0A9D1N1G7</accession>
<feature type="transmembrane region" description="Helical" evidence="5">
    <location>
        <begin position="205"/>
        <end position="225"/>
    </location>
</feature>
<dbReference type="InterPro" id="IPR050598">
    <property type="entry name" value="AminoAcid_Transporter"/>
</dbReference>
<dbReference type="PANTHER" id="PTHR11785">
    <property type="entry name" value="AMINO ACID TRANSPORTER"/>
    <property type="match status" value="1"/>
</dbReference>
<name>A0A9D1N1G7_9CLOT</name>
<feature type="transmembrane region" description="Helical" evidence="5">
    <location>
        <begin position="370"/>
        <end position="390"/>
    </location>
</feature>
<dbReference type="AlphaFoldDB" id="A0A9D1N1G7"/>
<evidence type="ECO:0000256" key="5">
    <source>
        <dbReference type="SAM" id="Phobius"/>
    </source>
</evidence>
<feature type="transmembrane region" description="Helical" evidence="5">
    <location>
        <begin position="42"/>
        <end position="67"/>
    </location>
</feature>
<evidence type="ECO:0000256" key="2">
    <source>
        <dbReference type="ARBA" id="ARBA00022692"/>
    </source>
</evidence>
<dbReference type="Proteomes" id="UP000886748">
    <property type="component" value="Unassembled WGS sequence"/>
</dbReference>
<evidence type="ECO:0000256" key="1">
    <source>
        <dbReference type="ARBA" id="ARBA00004141"/>
    </source>
</evidence>
<feature type="transmembrane region" description="Helical" evidence="5">
    <location>
        <begin position="88"/>
        <end position="115"/>
    </location>
</feature>
<dbReference type="GO" id="GO:0015179">
    <property type="term" value="F:L-amino acid transmembrane transporter activity"/>
    <property type="evidence" value="ECO:0007669"/>
    <property type="project" value="TreeGrafter"/>
</dbReference>
<keyword evidence="4 5" id="KW-0472">Membrane</keyword>
<keyword evidence="3 5" id="KW-1133">Transmembrane helix</keyword>
<organism evidence="6 7">
    <name type="scientific">Candidatus Limenecus avicola</name>
    <dbReference type="NCBI Taxonomy" id="2840847"/>
    <lineage>
        <taxon>Bacteria</taxon>
        <taxon>Bacillati</taxon>
        <taxon>Bacillota</taxon>
        <taxon>Clostridia</taxon>
        <taxon>Eubacteriales</taxon>
        <taxon>Clostridiaceae</taxon>
        <taxon>Clostridiaceae incertae sedis</taxon>
        <taxon>Candidatus Limenecus</taxon>
    </lineage>
</organism>
<evidence type="ECO:0000256" key="4">
    <source>
        <dbReference type="ARBA" id="ARBA00023136"/>
    </source>
</evidence>
<evidence type="ECO:0000256" key="3">
    <source>
        <dbReference type="ARBA" id="ARBA00022989"/>
    </source>
</evidence>
<reference evidence="6" key="2">
    <citation type="journal article" date="2021" name="PeerJ">
        <title>Extensive microbial diversity within the chicken gut microbiome revealed by metagenomics and culture.</title>
        <authorList>
            <person name="Gilroy R."/>
            <person name="Ravi A."/>
            <person name="Getino M."/>
            <person name="Pursley I."/>
            <person name="Horton D.L."/>
            <person name="Alikhan N.F."/>
            <person name="Baker D."/>
            <person name="Gharbi K."/>
            <person name="Hall N."/>
            <person name="Watson M."/>
            <person name="Adriaenssens E.M."/>
            <person name="Foster-Nyarko E."/>
            <person name="Jarju S."/>
            <person name="Secka A."/>
            <person name="Antonio M."/>
            <person name="Oren A."/>
            <person name="Chaudhuri R.R."/>
            <person name="La Ragione R."/>
            <person name="Hildebrand F."/>
            <person name="Pallen M.J."/>
        </authorList>
    </citation>
    <scope>NUCLEOTIDE SEQUENCE</scope>
    <source>
        <strain evidence="6">CHK154-7741</strain>
    </source>
</reference>
<dbReference type="InterPro" id="IPR002293">
    <property type="entry name" value="AA/rel_permease1"/>
</dbReference>
<evidence type="ECO:0000313" key="7">
    <source>
        <dbReference type="Proteomes" id="UP000886748"/>
    </source>
</evidence>
<gene>
    <name evidence="6" type="ORF">IAD26_09620</name>
</gene>
<dbReference type="PIRSF" id="PIRSF006060">
    <property type="entry name" value="AA_transporter"/>
    <property type="match status" value="1"/>
</dbReference>
<keyword evidence="2 5" id="KW-0812">Transmembrane</keyword>
<feature type="transmembrane region" description="Helical" evidence="5">
    <location>
        <begin position="402"/>
        <end position="424"/>
    </location>
</feature>
<dbReference type="Gene3D" id="1.20.1740.10">
    <property type="entry name" value="Amino acid/polyamine transporter I"/>
    <property type="match status" value="1"/>
</dbReference>
<feature type="transmembrane region" description="Helical" evidence="5">
    <location>
        <begin position="127"/>
        <end position="153"/>
    </location>
</feature>
<feature type="transmembrane region" description="Helical" evidence="5">
    <location>
        <begin position="343"/>
        <end position="364"/>
    </location>
</feature>
<feature type="transmembrane region" description="Helical" evidence="5">
    <location>
        <begin position="245"/>
        <end position="267"/>
    </location>
</feature>
<proteinExistence type="predicted"/>